<dbReference type="Proteomes" id="UP000831485">
    <property type="component" value="Chromosome"/>
</dbReference>
<accession>A0A6V8MS27</accession>
<gene>
    <name evidence="2" type="ORF">GMPD_04660</name>
    <name evidence="3" type="ORF">M1B72_20900</name>
</gene>
<dbReference type="EMBL" id="BLXY01000001">
    <property type="protein sequence ID" value="GFO62547.1"/>
    <property type="molecule type" value="Genomic_DNA"/>
</dbReference>
<sequence>MKTLLLVLLIIIAVILTIWLLVIPAEVVVGFFKALGHGEWRGWRRDKPR</sequence>
<feature type="transmembrane region" description="Helical" evidence="1">
    <location>
        <begin position="6"/>
        <end position="35"/>
    </location>
</feature>
<name>A0A6V8MS27_9BACT</name>
<evidence type="ECO:0000256" key="1">
    <source>
        <dbReference type="SAM" id="Phobius"/>
    </source>
</evidence>
<organism evidence="2 4">
    <name type="scientific">Geomonas paludis</name>
    <dbReference type="NCBI Taxonomy" id="2740185"/>
    <lineage>
        <taxon>Bacteria</taxon>
        <taxon>Pseudomonadati</taxon>
        <taxon>Thermodesulfobacteriota</taxon>
        <taxon>Desulfuromonadia</taxon>
        <taxon>Geobacterales</taxon>
        <taxon>Geobacteraceae</taxon>
        <taxon>Geomonas</taxon>
    </lineage>
</organism>
<keyword evidence="5" id="KW-1185">Reference proteome</keyword>
<evidence type="ECO:0000313" key="5">
    <source>
        <dbReference type="Proteomes" id="UP000831485"/>
    </source>
</evidence>
<dbReference type="EMBL" id="CP096574">
    <property type="protein sequence ID" value="UPU35869.1"/>
    <property type="molecule type" value="Genomic_DNA"/>
</dbReference>
<evidence type="ECO:0000313" key="2">
    <source>
        <dbReference type="EMBL" id="GFO62547.1"/>
    </source>
</evidence>
<keyword evidence="1" id="KW-1133">Transmembrane helix</keyword>
<keyword evidence="1" id="KW-0812">Transmembrane</keyword>
<reference evidence="4" key="1">
    <citation type="submission" date="2020-06" db="EMBL/GenBank/DDBJ databases">
        <title>Draft genomic sequecing of Geomonas sp. Red736.</title>
        <authorList>
            <person name="Itoh H."/>
            <person name="Xu Z.X."/>
            <person name="Ushijima N."/>
            <person name="Masuda Y."/>
            <person name="Shiratori Y."/>
            <person name="Senoo K."/>
        </authorList>
    </citation>
    <scope>NUCLEOTIDE SEQUENCE [LARGE SCALE GENOMIC DNA]</scope>
    <source>
        <strain evidence="4">Red736</strain>
    </source>
</reference>
<dbReference type="AlphaFoldDB" id="A0A6V8MS27"/>
<keyword evidence="1" id="KW-0472">Membrane</keyword>
<dbReference type="Proteomes" id="UP000568888">
    <property type="component" value="Unassembled WGS sequence"/>
</dbReference>
<reference evidence="3" key="3">
    <citation type="submission" date="2022-04" db="EMBL/GenBank/DDBJ databases">
        <authorList>
            <person name="Liu G."/>
        </authorList>
    </citation>
    <scope>NUCLEOTIDE SEQUENCE</scope>
    <source>
        <strain evidence="3">RG22</strain>
    </source>
</reference>
<protein>
    <submittedName>
        <fullName evidence="2">Uncharacterized protein</fullName>
    </submittedName>
</protein>
<reference evidence="2" key="2">
    <citation type="journal article" date="2021" name="Int. J. Syst. Evol. Microbiol.">
        <title>Geomonas silvestris sp. nov., Geomonas paludis sp. nov. and Geomonas limicola sp. nov., isolated from terrestrial environments, and emended description of the genus Geomonas.</title>
        <authorList>
            <person name="Itoh H."/>
            <person name="Xu Z."/>
            <person name="Masuda Y."/>
            <person name="Ushijima N."/>
            <person name="Hayakawa C."/>
            <person name="Shiratori Y."/>
            <person name="Senoo K."/>
        </authorList>
    </citation>
    <scope>NUCLEOTIDE SEQUENCE</scope>
    <source>
        <strain evidence="2">Red736</strain>
    </source>
</reference>
<evidence type="ECO:0000313" key="3">
    <source>
        <dbReference type="EMBL" id="UPU35869.1"/>
    </source>
</evidence>
<proteinExistence type="predicted"/>
<dbReference type="RefSeq" id="WP_183344676.1">
    <property type="nucleotide sequence ID" value="NZ_BLXY01000001.1"/>
</dbReference>
<evidence type="ECO:0000313" key="4">
    <source>
        <dbReference type="Proteomes" id="UP000568888"/>
    </source>
</evidence>